<dbReference type="AlphaFoldDB" id="A0A1G4YVY0"/>
<organism evidence="4 5">
    <name type="scientific">Kosakonia sacchari</name>
    <dbReference type="NCBI Taxonomy" id="1158459"/>
    <lineage>
        <taxon>Bacteria</taxon>
        <taxon>Pseudomonadati</taxon>
        <taxon>Pseudomonadota</taxon>
        <taxon>Gammaproteobacteria</taxon>
        <taxon>Enterobacterales</taxon>
        <taxon>Enterobacteriaceae</taxon>
        <taxon>Kosakonia</taxon>
    </lineage>
</organism>
<keyword evidence="4" id="KW-0282">Flagellum</keyword>
<comment type="caution">
    <text evidence="4">The sequence shown here is derived from an EMBL/GenBank/DDBJ whole genome shotgun (WGS) entry which is preliminary data.</text>
</comment>
<proteinExistence type="inferred from homology"/>
<dbReference type="EMBL" id="FMUI01000012">
    <property type="protein sequence ID" value="SCX57541.1"/>
    <property type="molecule type" value="Genomic_DNA"/>
</dbReference>
<dbReference type="InterPro" id="IPR036679">
    <property type="entry name" value="FlgN-like_sf"/>
</dbReference>
<accession>A0A1G4YVY0</accession>
<protein>
    <submittedName>
        <fullName evidence="4">Flagella synthesis protein FlgN</fullName>
    </submittedName>
</protein>
<sequence length="148" mass="16981">MMENLPVILNKLYTLLGELEATLVEEIGQLSRAQINPVSLQVISDNKSRLLSAINFYDEQRKQEEKQHQLTFPYPHHSELATLWDRITVVVRKSAELNQKSYQLLNMHMKKMNDFKKIVSQTTATAQLYGESGNRSNDASGNVYRISV</sequence>
<dbReference type="SUPFAM" id="SSF140566">
    <property type="entry name" value="FlgN-like"/>
    <property type="match status" value="1"/>
</dbReference>
<dbReference type="GeneID" id="23843820"/>
<keyword evidence="4" id="KW-0969">Cilium</keyword>
<gene>
    <name evidence="4" type="ORF">SAMN02927897_03513</name>
</gene>
<keyword evidence="4" id="KW-0966">Cell projection</keyword>
<evidence type="ECO:0000313" key="5">
    <source>
        <dbReference type="Proteomes" id="UP000183569"/>
    </source>
</evidence>
<comment type="function">
    <text evidence="1">Required for the efficient initiation of filament assembly.</text>
</comment>
<evidence type="ECO:0000256" key="3">
    <source>
        <dbReference type="ARBA" id="ARBA00022795"/>
    </source>
</evidence>
<evidence type="ECO:0000256" key="1">
    <source>
        <dbReference type="ARBA" id="ARBA00002397"/>
    </source>
</evidence>
<dbReference type="Proteomes" id="UP000183569">
    <property type="component" value="Unassembled WGS sequence"/>
</dbReference>
<dbReference type="Pfam" id="PF05130">
    <property type="entry name" value="FlgN"/>
    <property type="match status" value="1"/>
</dbReference>
<reference evidence="4 5" key="1">
    <citation type="submission" date="2016-10" db="EMBL/GenBank/DDBJ databases">
        <authorList>
            <person name="Varghese N."/>
            <person name="Submissions S."/>
        </authorList>
    </citation>
    <scope>NUCLEOTIDE SEQUENCE [LARGE SCALE GENOMIC DNA]</scope>
    <source>
        <strain evidence="4 5">CGMCC 1.12102</strain>
    </source>
</reference>
<evidence type="ECO:0000313" key="4">
    <source>
        <dbReference type="EMBL" id="SCX57541.1"/>
    </source>
</evidence>
<comment type="similarity">
    <text evidence="2">Belongs to the FlgN family.</text>
</comment>
<dbReference type="GO" id="GO:0044780">
    <property type="term" value="P:bacterial-type flagellum assembly"/>
    <property type="evidence" value="ECO:0007669"/>
    <property type="project" value="InterPro"/>
</dbReference>
<keyword evidence="3" id="KW-1005">Bacterial flagellum biogenesis</keyword>
<dbReference type="Gene3D" id="1.20.58.300">
    <property type="entry name" value="FlgN-like"/>
    <property type="match status" value="1"/>
</dbReference>
<dbReference type="InterPro" id="IPR007809">
    <property type="entry name" value="FlgN-like"/>
</dbReference>
<dbReference type="RefSeq" id="WP_017459375.1">
    <property type="nucleotide sequence ID" value="NZ_FMUI01000012.1"/>
</dbReference>
<evidence type="ECO:0000256" key="2">
    <source>
        <dbReference type="ARBA" id="ARBA00007703"/>
    </source>
</evidence>
<name>A0A1G4YVY0_9ENTR</name>